<dbReference type="EMBL" id="CP012382">
    <property type="protein sequence ID" value="AKZ57687.1"/>
    <property type="molecule type" value="Genomic_DNA"/>
</dbReference>
<organism evidence="3 4">
    <name type="scientific">Streptomyces ambofaciens (strain ATCC 23877 / 3486 / DSM 40053 / JCM 4204 / NBRC 12836 / NRRL B-2516)</name>
    <dbReference type="NCBI Taxonomy" id="278992"/>
    <lineage>
        <taxon>Bacteria</taxon>
        <taxon>Bacillati</taxon>
        <taxon>Actinomycetota</taxon>
        <taxon>Actinomycetes</taxon>
        <taxon>Kitasatosporales</taxon>
        <taxon>Streptomycetaceae</taxon>
        <taxon>Streptomyces</taxon>
    </lineage>
</organism>
<feature type="transmembrane region" description="Helical" evidence="2">
    <location>
        <begin position="120"/>
        <end position="143"/>
    </location>
</feature>
<keyword evidence="2" id="KW-1133">Transmembrane helix</keyword>
<feature type="compositionally biased region" description="Pro residues" evidence="1">
    <location>
        <begin position="51"/>
        <end position="71"/>
    </location>
</feature>
<gene>
    <name evidence="3" type="ORF">SAM23877_4642</name>
</gene>
<dbReference type="AlphaFoldDB" id="A0A0K2AXZ0"/>
<evidence type="ECO:0000313" key="3">
    <source>
        <dbReference type="EMBL" id="AKZ57687.1"/>
    </source>
</evidence>
<protein>
    <submittedName>
        <fullName evidence="3">Uncharacterized protein</fullName>
    </submittedName>
</protein>
<dbReference type="Proteomes" id="UP000061018">
    <property type="component" value="Chromosome"/>
</dbReference>
<reference evidence="4" key="1">
    <citation type="journal article" date="2015" name="J. Biotechnol.">
        <title>Complete genome sequence of Streptomyces ambofaciens ATCC 23877, the spiramycin producer.</title>
        <authorList>
            <person name="Thibessard A."/>
            <person name="Haas D."/>
            <person name="Gerbaud C."/>
            <person name="Aigle B."/>
            <person name="Lautru S."/>
            <person name="Pernodet J.L."/>
            <person name="Leblond P."/>
        </authorList>
    </citation>
    <scope>NUCLEOTIDE SEQUENCE [LARGE SCALE GENOMIC DNA]</scope>
    <source>
        <strain evidence="4">ATCC 23877 / 3486 / DSM 40053 / JCM 4204 / NBRC 12836 / NRRL B-2516</strain>
    </source>
</reference>
<feature type="compositionally biased region" description="Pro residues" evidence="1">
    <location>
        <begin position="26"/>
        <end position="41"/>
    </location>
</feature>
<feature type="compositionally biased region" description="Polar residues" evidence="1">
    <location>
        <begin position="1"/>
        <end position="13"/>
    </location>
</feature>
<feature type="compositionally biased region" description="Pro residues" evidence="1">
    <location>
        <begin position="79"/>
        <end position="104"/>
    </location>
</feature>
<evidence type="ECO:0000256" key="2">
    <source>
        <dbReference type="SAM" id="Phobius"/>
    </source>
</evidence>
<feature type="region of interest" description="Disordered" evidence="1">
    <location>
        <begin position="1"/>
        <end position="118"/>
    </location>
</feature>
<accession>A0A0K2AXZ0</accession>
<feature type="region of interest" description="Disordered" evidence="1">
    <location>
        <begin position="146"/>
        <end position="203"/>
    </location>
</feature>
<name>A0A0K2AXZ0_STRA7</name>
<sequence length="361" mass="37248">MSGGQQRYWNESAQRWEDTADGATPATPPPPPRPGSVPEAPPRTSQAPQAPQAPRPPRTPPPPRAPDPGGPPGVSVPVPVSPPAPGPWSTPELPYPDSPPPGHPSAPAAPAGTGGPSRRLVWSVLGGAAAAGAVVALVLTLVVPGDDGTDDRGGRGTGPASASADSPASTPSALRTGETGETGAPAPPDEASEAVTEPPDGYEVHADEEGFTIARPEGWVREELPSEYGMGVVNYRSSDGGLRLQVYQVAEASPDASFELFLSDATPKADGFRQLSLETLDDGDFTGSRLEYLVDSIKGEPDIGPWHVVDERFLAADGEVYAIAAYGADADGREDERELLRTALGHFCPPSTTCAPATGDQ</sequence>
<dbReference type="KEGG" id="samb:SAM23877_4642"/>
<evidence type="ECO:0000313" key="4">
    <source>
        <dbReference type="Proteomes" id="UP000061018"/>
    </source>
</evidence>
<keyword evidence="2" id="KW-0812">Transmembrane</keyword>
<keyword evidence="2" id="KW-0472">Membrane</keyword>
<feature type="compositionally biased region" description="Low complexity" evidence="1">
    <location>
        <begin position="158"/>
        <end position="173"/>
    </location>
</feature>
<dbReference type="STRING" id="1889.SAM40697_4168"/>
<evidence type="ECO:0000256" key="1">
    <source>
        <dbReference type="SAM" id="MobiDB-lite"/>
    </source>
</evidence>
<proteinExistence type="predicted"/>